<keyword evidence="10" id="KW-1185">Reference proteome</keyword>
<evidence type="ECO:0000256" key="4">
    <source>
        <dbReference type="ARBA" id="ARBA00023170"/>
    </source>
</evidence>
<feature type="chain" id="PRO_5025594951" description="Ig-like domain-containing protein" evidence="7">
    <location>
        <begin position="24"/>
        <end position="153"/>
    </location>
</feature>
<evidence type="ECO:0000259" key="8">
    <source>
        <dbReference type="PROSITE" id="PS50835"/>
    </source>
</evidence>
<dbReference type="InterPro" id="IPR013106">
    <property type="entry name" value="Ig_V-set"/>
</dbReference>
<dbReference type="PANTHER" id="PTHR19343">
    <property type="entry name" value="T CELL RECEPTOR ALPHA VARIABLE 1-2"/>
    <property type="match status" value="1"/>
</dbReference>
<dbReference type="Pfam" id="PF07686">
    <property type="entry name" value="V-set"/>
    <property type="match status" value="1"/>
</dbReference>
<keyword evidence="1 7" id="KW-0732">Signal</keyword>
<accession>A0A671DHT4</accession>
<dbReference type="PANTHER" id="PTHR19343:SF17">
    <property type="entry name" value="IG-LIKE DOMAIN-CONTAINING PROTEIN"/>
    <property type="match status" value="1"/>
</dbReference>
<dbReference type="PROSITE" id="PS50835">
    <property type="entry name" value="IG_LIKE"/>
    <property type="match status" value="1"/>
</dbReference>
<evidence type="ECO:0000256" key="6">
    <source>
        <dbReference type="ARBA" id="ARBA00043266"/>
    </source>
</evidence>
<evidence type="ECO:0000313" key="9">
    <source>
        <dbReference type="Ensembl" id="ENSRFEP00010000426.1"/>
    </source>
</evidence>
<evidence type="ECO:0000313" key="10">
    <source>
        <dbReference type="Proteomes" id="UP000472240"/>
    </source>
</evidence>
<name>A0A671DHT4_RHIFE</name>
<dbReference type="AlphaFoldDB" id="A0A671DHT4"/>
<keyword evidence="5" id="KW-0393">Immunoglobulin domain</keyword>
<feature type="domain" description="Ig-like" evidence="8">
    <location>
        <begin position="7"/>
        <end position="112"/>
    </location>
</feature>
<dbReference type="SMART" id="SM00406">
    <property type="entry name" value="IGv"/>
    <property type="match status" value="1"/>
</dbReference>
<evidence type="ECO:0000256" key="5">
    <source>
        <dbReference type="ARBA" id="ARBA00023319"/>
    </source>
</evidence>
<evidence type="ECO:0000256" key="1">
    <source>
        <dbReference type="ARBA" id="ARBA00022729"/>
    </source>
</evidence>
<reference evidence="9" key="5">
    <citation type="submission" date="2025-09" db="UniProtKB">
        <authorList>
            <consortium name="Ensembl"/>
        </authorList>
    </citation>
    <scope>IDENTIFICATION</scope>
</reference>
<keyword evidence="6" id="KW-1279">T cell receptor</keyword>
<dbReference type="Proteomes" id="UP000472240">
    <property type="component" value="Chromosome 6"/>
</dbReference>
<dbReference type="OMA" id="TTYLCAS"/>
<evidence type="ECO:0000256" key="3">
    <source>
        <dbReference type="ARBA" id="ARBA00023130"/>
    </source>
</evidence>
<dbReference type="GO" id="GO:0042101">
    <property type="term" value="C:T cell receptor complex"/>
    <property type="evidence" value="ECO:0007669"/>
    <property type="project" value="UniProtKB-KW"/>
</dbReference>
<evidence type="ECO:0000256" key="7">
    <source>
        <dbReference type="SAM" id="SignalP"/>
    </source>
</evidence>
<keyword evidence="4" id="KW-0675">Receptor</keyword>
<sequence length="153" mass="17489">MEKYLLPASLIILWLHLDKASSASNVEQNPQSLHVQEGKSTNFTCRFPSSSFYALHWYRWEPAKSPQILFLFRSNGDEKEEGRVKGTLDTKNGYSYLYIKGSQPEDSATYLCAFGTVLFRHLQPIRKPMAGATLVPVWMKSHVWGGKDTFKEL</sequence>
<dbReference type="SMART" id="SM00409">
    <property type="entry name" value="IG"/>
    <property type="match status" value="1"/>
</dbReference>
<dbReference type="InterPro" id="IPR036179">
    <property type="entry name" value="Ig-like_dom_sf"/>
</dbReference>
<dbReference type="FunCoup" id="A0A671DHT4">
    <property type="interactions" value="2"/>
</dbReference>
<dbReference type="InterPro" id="IPR051006">
    <property type="entry name" value="TCR_variable_domain"/>
</dbReference>
<dbReference type="InterPro" id="IPR007110">
    <property type="entry name" value="Ig-like_dom"/>
</dbReference>
<reference evidence="9 10" key="2">
    <citation type="journal article" date="2018" name="Annu Rev Anim Biosci">
        <title>Bat Biology, Genomes, and the Bat1K Project: To Generate Chromosome-Level Genomes for All Living Bat Species.</title>
        <authorList>
            <person name="Teeling E.C."/>
            <person name="Vernes S.C."/>
            <person name="Davalos L.M."/>
            <person name="Ray D.A."/>
            <person name="Gilbert M.T.P."/>
            <person name="Myers E."/>
        </authorList>
    </citation>
    <scope>NUCLEOTIDE SEQUENCE</scope>
</reference>
<reference evidence="10" key="3">
    <citation type="submission" date="2018-12" db="EMBL/GenBank/DDBJ databases">
        <title>G10K-VGP greater horseshoe bat female genome, primary haplotype.</title>
        <authorList>
            <person name="Teeling E."/>
            <person name="Myers G."/>
            <person name="Vernes S."/>
            <person name="Pippel M."/>
            <person name="Winkler S."/>
            <person name="Fedrigo O."/>
            <person name="Rhie A."/>
            <person name="Koren S."/>
            <person name="Phillippy A."/>
            <person name="Lewin H."/>
            <person name="Damas J."/>
            <person name="Howe K."/>
            <person name="Mountcastle J."/>
            <person name="Jarvis E.D."/>
        </authorList>
    </citation>
    <scope>NUCLEOTIDE SEQUENCE [LARGE SCALE GENOMIC DNA]</scope>
</reference>
<dbReference type="InParanoid" id="A0A671DHT4"/>
<feature type="signal peptide" evidence="7">
    <location>
        <begin position="1"/>
        <end position="23"/>
    </location>
</feature>
<organism evidence="9 10">
    <name type="scientific">Rhinolophus ferrumequinum</name>
    <name type="common">Greater horseshoe bat</name>
    <dbReference type="NCBI Taxonomy" id="59479"/>
    <lineage>
        <taxon>Eukaryota</taxon>
        <taxon>Metazoa</taxon>
        <taxon>Chordata</taxon>
        <taxon>Craniata</taxon>
        <taxon>Vertebrata</taxon>
        <taxon>Euteleostomi</taxon>
        <taxon>Mammalia</taxon>
        <taxon>Eutheria</taxon>
        <taxon>Laurasiatheria</taxon>
        <taxon>Chiroptera</taxon>
        <taxon>Yinpterochiroptera</taxon>
        <taxon>Rhinolophoidea</taxon>
        <taxon>Rhinolophidae</taxon>
        <taxon>Rhinolophinae</taxon>
        <taxon>Rhinolophus</taxon>
    </lineage>
</organism>
<protein>
    <recommendedName>
        <fullName evidence="8">Ig-like domain-containing protein</fullName>
    </recommendedName>
</protein>
<dbReference type="InterPro" id="IPR013783">
    <property type="entry name" value="Ig-like_fold"/>
</dbReference>
<dbReference type="GO" id="GO:0002250">
    <property type="term" value="P:adaptive immune response"/>
    <property type="evidence" value="ECO:0007669"/>
    <property type="project" value="UniProtKB-KW"/>
</dbReference>
<dbReference type="InterPro" id="IPR003599">
    <property type="entry name" value="Ig_sub"/>
</dbReference>
<dbReference type="SUPFAM" id="SSF48726">
    <property type="entry name" value="Immunoglobulin"/>
    <property type="match status" value="1"/>
</dbReference>
<dbReference type="GeneTree" id="ENSGT00940000163717"/>
<dbReference type="Ensembl" id="ENSRFET00010000478.1">
    <property type="protein sequence ID" value="ENSRFEP00010000426.1"/>
    <property type="gene ID" value="ENSRFEG00010000346.1"/>
</dbReference>
<keyword evidence="2" id="KW-0391">Immunity</keyword>
<reference evidence="9 10" key="1">
    <citation type="journal article" date="2015" name="Annu Rev Anim Biosci">
        <title>The Genome 10K Project: a way forward.</title>
        <authorList>
            <person name="Koepfli K.P."/>
            <person name="Paten B."/>
            <person name="O'Brien S.J."/>
            <person name="Koepfli K.P."/>
            <person name="Paten B."/>
            <person name="Antunes A."/>
            <person name="Belov K."/>
            <person name="Bustamante C."/>
            <person name="Castoe T.A."/>
            <person name="Clawson H."/>
            <person name="Crawford A.J."/>
            <person name="Diekhans M."/>
            <person name="Distel D."/>
            <person name="Durbin R."/>
            <person name="Earl D."/>
            <person name="Fujita M.K."/>
            <person name="Gamble T."/>
            <person name="Georges A."/>
            <person name="Gemmell N."/>
            <person name="Gilbert M.T."/>
            <person name="Graves J.M."/>
            <person name="Green R.E."/>
            <person name="Hickey G."/>
            <person name="Jarvis E.D."/>
            <person name="Johnson W."/>
            <person name="Komissarov A."/>
            <person name="Korf I."/>
            <person name="Kuhn R."/>
            <person name="Larkin D.M."/>
            <person name="Lewin H."/>
            <person name="Lopez J.V."/>
            <person name="Ma J."/>
            <person name="Marques-Bonet T."/>
            <person name="Miller W."/>
            <person name="Murphy R."/>
            <person name="Pevzner P."/>
            <person name="Shapiro B."/>
            <person name="Steiner C."/>
            <person name="Tamazian G."/>
            <person name="Venkatesh B."/>
            <person name="Wang J."/>
            <person name="Wayne R."/>
            <person name="Wiley E."/>
            <person name="Yang H."/>
            <person name="Zhang G."/>
            <person name="Haussler D."/>
            <person name="Ryder O."/>
            <person name="O'Brien S.J."/>
        </authorList>
    </citation>
    <scope>NUCLEOTIDE SEQUENCE</scope>
</reference>
<evidence type="ECO:0000256" key="2">
    <source>
        <dbReference type="ARBA" id="ARBA00022859"/>
    </source>
</evidence>
<dbReference type="GO" id="GO:0042605">
    <property type="term" value="F:peptide antigen binding"/>
    <property type="evidence" value="ECO:0007669"/>
    <property type="project" value="TreeGrafter"/>
</dbReference>
<dbReference type="Gene3D" id="2.60.40.10">
    <property type="entry name" value="Immunoglobulins"/>
    <property type="match status" value="1"/>
</dbReference>
<proteinExistence type="predicted"/>
<keyword evidence="3" id="KW-1064">Adaptive immunity</keyword>
<reference evidence="9" key="4">
    <citation type="submission" date="2025-08" db="UniProtKB">
        <authorList>
            <consortium name="Ensembl"/>
        </authorList>
    </citation>
    <scope>IDENTIFICATION</scope>
</reference>